<evidence type="ECO:0000313" key="2">
    <source>
        <dbReference type="Proteomes" id="UP000238479"/>
    </source>
</evidence>
<comment type="caution">
    <text evidence="1">The sequence shown here is derived from an EMBL/GenBank/DDBJ whole genome shotgun (WGS) entry which is preliminary data.</text>
</comment>
<dbReference type="Proteomes" id="UP000238479">
    <property type="component" value="Chromosome 2"/>
</dbReference>
<dbReference type="Gramene" id="PRQ50291">
    <property type="protein sequence ID" value="PRQ50291"/>
    <property type="gene ID" value="RchiOBHm_Chr2g0131571"/>
</dbReference>
<dbReference type="AlphaFoldDB" id="A0A2P6RV43"/>
<accession>A0A2P6RV43</accession>
<sequence length="84" mass="9601">MKQDIISKMQLDGALCFLILLRIICFSHCCRLISDCLINLLLNQNVLHLPLPKRELVIAIKGLNGRFHISCFDNDFAVHHCKTP</sequence>
<reference evidence="1 2" key="1">
    <citation type="journal article" date="2018" name="Nat. Genet.">
        <title>The Rosa genome provides new insights in the design of modern roses.</title>
        <authorList>
            <person name="Bendahmane M."/>
        </authorList>
    </citation>
    <scope>NUCLEOTIDE SEQUENCE [LARGE SCALE GENOMIC DNA]</scope>
    <source>
        <strain evidence="2">cv. Old Blush</strain>
    </source>
</reference>
<organism evidence="1 2">
    <name type="scientific">Rosa chinensis</name>
    <name type="common">China rose</name>
    <dbReference type="NCBI Taxonomy" id="74649"/>
    <lineage>
        <taxon>Eukaryota</taxon>
        <taxon>Viridiplantae</taxon>
        <taxon>Streptophyta</taxon>
        <taxon>Embryophyta</taxon>
        <taxon>Tracheophyta</taxon>
        <taxon>Spermatophyta</taxon>
        <taxon>Magnoliopsida</taxon>
        <taxon>eudicotyledons</taxon>
        <taxon>Gunneridae</taxon>
        <taxon>Pentapetalae</taxon>
        <taxon>rosids</taxon>
        <taxon>fabids</taxon>
        <taxon>Rosales</taxon>
        <taxon>Rosaceae</taxon>
        <taxon>Rosoideae</taxon>
        <taxon>Rosoideae incertae sedis</taxon>
        <taxon>Rosa</taxon>
    </lineage>
</organism>
<name>A0A2P6RV43_ROSCH</name>
<protein>
    <submittedName>
        <fullName evidence="1">Uncharacterized protein</fullName>
    </submittedName>
</protein>
<keyword evidence="2" id="KW-1185">Reference proteome</keyword>
<dbReference type="EMBL" id="PDCK01000040">
    <property type="protein sequence ID" value="PRQ50291.1"/>
    <property type="molecule type" value="Genomic_DNA"/>
</dbReference>
<evidence type="ECO:0000313" key="1">
    <source>
        <dbReference type="EMBL" id="PRQ50291.1"/>
    </source>
</evidence>
<gene>
    <name evidence="1" type="ORF">RchiOBHm_Chr2g0131571</name>
</gene>
<proteinExistence type="predicted"/>